<evidence type="ECO:0000256" key="4">
    <source>
        <dbReference type="ARBA" id="ARBA00035174"/>
    </source>
</evidence>
<protein>
    <recommendedName>
        <fullName evidence="4 5">Large ribosomal subunit protein bL28</fullName>
    </recommendedName>
</protein>
<keyword evidence="2 5" id="KW-0689">Ribosomal protein</keyword>
<dbReference type="HAMAP" id="MF_00373">
    <property type="entry name" value="Ribosomal_bL28"/>
    <property type="match status" value="1"/>
</dbReference>
<dbReference type="FunFam" id="2.30.170.40:FF:000001">
    <property type="entry name" value="50S ribosomal protein L28"/>
    <property type="match status" value="1"/>
</dbReference>
<dbReference type="PANTHER" id="PTHR39080">
    <property type="entry name" value="50S RIBOSOMAL PROTEIN L28"/>
    <property type="match status" value="1"/>
</dbReference>
<evidence type="ECO:0000313" key="6">
    <source>
        <dbReference type="EMBL" id="CEN32009.1"/>
    </source>
</evidence>
<dbReference type="KEGG" id="wca:WEOB_048"/>
<accession>A0A0H5BWM5</accession>
<gene>
    <name evidence="5 6" type="primary">rpmB</name>
    <name evidence="6" type="ORF">WEOB_048</name>
</gene>
<dbReference type="Pfam" id="PF00830">
    <property type="entry name" value="Ribosomal_L28"/>
    <property type="match status" value="1"/>
</dbReference>
<dbReference type="EMBL" id="LN774881">
    <property type="protein sequence ID" value="CEN32009.1"/>
    <property type="molecule type" value="Genomic_DNA"/>
</dbReference>
<dbReference type="InterPro" id="IPR026569">
    <property type="entry name" value="Ribosomal_bL28"/>
</dbReference>
<dbReference type="InterPro" id="IPR050096">
    <property type="entry name" value="Bacterial_rp_bL28"/>
</dbReference>
<dbReference type="STRING" id="1594731.WEOB_048"/>
<dbReference type="AlphaFoldDB" id="A0A0H5BWM5"/>
<keyword evidence="3 5" id="KW-0687">Ribonucleoprotein</keyword>
<dbReference type="Proteomes" id="UP000242753">
    <property type="component" value="Chromosome I"/>
</dbReference>
<evidence type="ECO:0000313" key="7">
    <source>
        <dbReference type="Proteomes" id="UP000242753"/>
    </source>
</evidence>
<dbReference type="InterPro" id="IPR034704">
    <property type="entry name" value="Ribosomal_bL28/bL31-like_sf"/>
</dbReference>
<dbReference type="NCBIfam" id="TIGR00009">
    <property type="entry name" value="L28"/>
    <property type="match status" value="1"/>
</dbReference>
<proteinExistence type="inferred from homology"/>
<evidence type="ECO:0000256" key="3">
    <source>
        <dbReference type="ARBA" id="ARBA00023274"/>
    </source>
</evidence>
<evidence type="ECO:0000256" key="2">
    <source>
        <dbReference type="ARBA" id="ARBA00022980"/>
    </source>
</evidence>
<dbReference type="Gene3D" id="2.30.170.40">
    <property type="entry name" value="Ribosomal protein L28/L24"/>
    <property type="match status" value="1"/>
</dbReference>
<dbReference type="PANTHER" id="PTHR39080:SF1">
    <property type="entry name" value="LARGE RIBOSOMAL SUBUNIT PROTEIN BL28A"/>
    <property type="match status" value="1"/>
</dbReference>
<dbReference type="GO" id="GO:0005840">
    <property type="term" value="C:ribosome"/>
    <property type="evidence" value="ECO:0007669"/>
    <property type="project" value="UniProtKB-KW"/>
</dbReference>
<reference evidence="7" key="1">
    <citation type="submission" date="2015-01" db="EMBL/GenBank/DDBJ databases">
        <authorList>
            <person name="Manzano-Marin A."/>
            <person name="Manzano-Marin A."/>
        </authorList>
    </citation>
    <scope>NUCLEOTIDE SEQUENCE [LARGE SCALE GENOMIC DNA]</scope>
    <source>
        <strain evidence="7">obscurior</strain>
    </source>
</reference>
<dbReference type="GO" id="GO:0006412">
    <property type="term" value="P:translation"/>
    <property type="evidence" value="ECO:0007669"/>
    <property type="project" value="UniProtKB-UniRule"/>
</dbReference>
<dbReference type="GO" id="GO:0003735">
    <property type="term" value="F:structural constituent of ribosome"/>
    <property type="evidence" value="ECO:0007669"/>
    <property type="project" value="InterPro"/>
</dbReference>
<dbReference type="RefSeq" id="WP_281264056.1">
    <property type="nucleotide sequence ID" value="NZ_LN774881.1"/>
</dbReference>
<comment type="similarity">
    <text evidence="1 5">Belongs to the bacterial ribosomal protein bL28 family.</text>
</comment>
<keyword evidence="7" id="KW-1185">Reference proteome</keyword>
<dbReference type="GO" id="GO:1990904">
    <property type="term" value="C:ribonucleoprotein complex"/>
    <property type="evidence" value="ECO:0007669"/>
    <property type="project" value="UniProtKB-KW"/>
</dbReference>
<sequence>MSRICYISKKRPMKGNRRSHAMNATKRRFLPNLQFHRFWIKNKNRYVRLRISTKGMRILDKKEKLDF</sequence>
<dbReference type="SUPFAM" id="SSF143800">
    <property type="entry name" value="L28p-like"/>
    <property type="match status" value="1"/>
</dbReference>
<dbReference type="InterPro" id="IPR037147">
    <property type="entry name" value="Ribosomal_bL28_sf"/>
</dbReference>
<dbReference type="InterPro" id="IPR001383">
    <property type="entry name" value="Ribosomal_bL28_bact-type"/>
</dbReference>
<name>A0A0H5BWM5_9ENTR</name>
<organism evidence="6 7">
    <name type="scientific">Candidatus Westeberhardia cardiocondylae</name>
    <dbReference type="NCBI Taxonomy" id="1594731"/>
    <lineage>
        <taxon>Bacteria</taxon>
        <taxon>Pseudomonadati</taxon>
        <taxon>Pseudomonadota</taxon>
        <taxon>Gammaproteobacteria</taxon>
        <taxon>Enterobacterales</taxon>
        <taxon>Enterobacteriaceae</taxon>
        <taxon>ant endosymbionts</taxon>
        <taxon>Candidatus Westeberhardia</taxon>
    </lineage>
</organism>
<dbReference type="PATRIC" id="fig|1594731.3.peg.38"/>
<evidence type="ECO:0000256" key="1">
    <source>
        <dbReference type="ARBA" id="ARBA00008760"/>
    </source>
</evidence>
<evidence type="ECO:0000256" key="5">
    <source>
        <dbReference type="HAMAP-Rule" id="MF_00373"/>
    </source>
</evidence>